<dbReference type="AlphaFoldDB" id="A0A6J4MXA3"/>
<feature type="domain" description="Rv2525c-like glycoside hydrolase-like" evidence="1">
    <location>
        <begin position="30"/>
        <end position="153"/>
    </location>
</feature>
<dbReference type="InterPro" id="IPR015020">
    <property type="entry name" value="Rv2525c-like_Glyco_Hydro-like"/>
</dbReference>
<dbReference type="Gene3D" id="3.20.20.80">
    <property type="entry name" value="Glycosidases"/>
    <property type="match status" value="1"/>
</dbReference>
<evidence type="ECO:0000259" key="1">
    <source>
        <dbReference type="Pfam" id="PF08924"/>
    </source>
</evidence>
<dbReference type="SUPFAM" id="SSF51445">
    <property type="entry name" value="(Trans)glycosidases"/>
    <property type="match status" value="1"/>
</dbReference>
<dbReference type="InterPro" id="IPR017853">
    <property type="entry name" value="GH"/>
</dbReference>
<accession>A0A6J4MXA3</accession>
<dbReference type="Pfam" id="PF08924">
    <property type="entry name" value="Rv2525c_GlyHyd-like"/>
    <property type="match status" value="1"/>
</dbReference>
<organism evidence="2">
    <name type="scientific">uncultured Gemmatimonadota bacterium</name>
    <dbReference type="NCBI Taxonomy" id="203437"/>
    <lineage>
        <taxon>Bacteria</taxon>
        <taxon>Pseudomonadati</taxon>
        <taxon>Gemmatimonadota</taxon>
        <taxon>environmental samples</taxon>
    </lineage>
</organism>
<evidence type="ECO:0000313" key="2">
    <source>
        <dbReference type="EMBL" id="CAA9369168.1"/>
    </source>
</evidence>
<dbReference type="EMBL" id="CADCTV010000924">
    <property type="protein sequence ID" value="CAA9369168.1"/>
    <property type="molecule type" value="Genomic_DNA"/>
</dbReference>
<name>A0A6J4MXA3_9BACT</name>
<protein>
    <recommendedName>
        <fullName evidence="1">Rv2525c-like glycoside hydrolase-like domain-containing protein</fullName>
    </recommendedName>
</protein>
<proteinExistence type="predicted"/>
<reference evidence="2" key="1">
    <citation type="submission" date="2020-02" db="EMBL/GenBank/DDBJ databases">
        <authorList>
            <person name="Meier V. D."/>
        </authorList>
    </citation>
    <scope>NUCLEOTIDE SEQUENCE</scope>
    <source>
        <strain evidence="2">AVDCRST_MAG89</strain>
    </source>
</reference>
<gene>
    <name evidence="2" type="ORF">AVDCRST_MAG89-4414</name>
</gene>
<sequence length="221" mass="23443">MPLAGNVTPALAGLRGFDANTPISAAAAKAFWDAGYRFALRYVGRTQMASRDLTAAEAEILLNQGFGLMPVQHVLNPGWSPTAALGQQYGANAARFSQQIGFPPGVSVWCDLESVSDDASADDVIGYCNAWYTAVANAGYVPGLYVGYQPGLTGKQLYSSLKFSSYWAAYNVDGVSNPKPRSWQLVQLVGGGTIGGLSTEVYDADETRTDGKGGTAVWLQR</sequence>